<evidence type="ECO:0008006" key="3">
    <source>
        <dbReference type="Google" id="ProtNLM"/>
    </source>
</evidence>
<evidence type="ECO:0000313" key="1">
    <source>
        <dbReference type="EMBL" id="QCX25724.1"/>
    </source>
</evidence>
<dbReference type="AlphaFoldDB" id="A0A5B7T5P9"/>
<accession>A0A5B7T5P9</accession>
<sequence length="152" mass="17093">MGYSKSIISRGIIKLKSLPDINIDQTKKNARKVLKQYRILNRIAGRSLTSVKSPVLNGMPKNTNTNSIQENKSVQVVNASMELEEIDRAVNNLPQEYIDVIYYKYMSKETHTNLDIAGLVFGSITANKTVARRLSDGLLLFSESYRNGELLV</sequence>
<dbReference type="NCBIfam" id="TIGR01637">
    <property type="entry name" value="phage_arpU"/>
    <property type="match status" value="1"/>
</dbReference>
<reference evidence="1 2" key="1">
    <citation type="submission" date="2019-05" db="EMBL/GenBank/DDBJ databases">
        <title>Genome Sequence of Lactobacillus futsaii Y97, a Potential Probiotic Strain Isolated from the Futsai of Taiwan.</title>
        <authorList>
            <person name="Du X."/>
        </authorList>
    </citation>
    <scope>NUCLEOTIDE SEQUENCE [LARGE SCALE GENOMIC DNA]</scope>
    <source>
        <strain evidence="1 2">Y97</strain>
    </source>
</reference>
<protein>
    <recommendedName>
        <fullName evidence="3">ArpU family transcriptional regulator</fullName>
    </recommendedName>
</protein>
<dbReference type="Proteomes" id="UP000310673">
    <property type="component" value="Chromosome"/>
</dbReference>
<organism evidence="1 2">
    <name type="scientific">Companilactobacillus futsaii</name>
    <dbReference type="NCBI Taxonomy" id="938155"/>
    <lineage>
        <taxon>Bacteria</taxon>
        <taxon>Bacillati</taxon>
        <taxon>Bacillota</taxon>
        <taxon>Bacilli</taxon>
        <taxon>Lactobacillales</taxon>
        <taxon>Lactobacillaceae</taxon>
        <taxon>Companilactobacillus</taxon>
    </lineage>
</organism>
<name>A0A5B7T5P9_9LACO</name>
<dbReference type="KEGG" id="lft:FG051_11755"/>
<gene>
    <name evidence="1" type="ORF">FG051_11755</name>
</gene>
<proteinExistence type="predicted"/>
<evidence type="ECO:0000313" key="2">
    <source>
        <dbReference type="Proteomes" id="UP000310673"/>
    </source>
</evidence>
<dbReference type="EMBL" id="CP040736">
    <property type="protein sequence ID" value="QCX25724.1"/>
    <property type="molecule type" value="Genomic_DNA"/>
</dbReference>
<dbReference type="InterPro" id="IPR006524">
    <property type="entry name" value="ArpU-like"/>
</dbReference>